<name>A0A6G4TYZ8_9ACTN</name>
<evidence type="ECO:0000259" key="3">
    <source>
        <dbReference type="Pfam" id="PF19803"/>
    </source>
</evidence>
<accession>A0A6G4TYZ8</accession>
<evidence type="ECO:0000313" key="4">
    <source>
        <dbReference type="EMBL" id="NGN64221.1"/>
    </source>
</evidence>
<dbReference type="Proteomes" id="UP000481583">
    <property type="component" value="Unassembled WGS sequence"/>
</dbReference>
<keyword evidence="2" id="KW-0812">Transmembrane</keyword>
<organism evidence="4 5">
    <name type="scientific">Streptomyces coryli</name>
    <dbReference type="NCBI Taxonomy" id="1128680"/>
    <lineage>
        <taxon>Bacteria</taxon>
        <taxon>Bacillati</taxon>
        <taxon>Actinomycetota</taxon>
        <taxon>Actinomycetes</taxon>
        <taxon>Kitasatosporales</taxon>
        <taxon>Streptomycetaceae</taxon>
        <taxon>Streptomyces</taxon>
    </lineage>
</organism>
<evidence type="ECO:0000256" key="1">
    <source>
        <dbReference type="SAM" id="MobiDB-lite"/>
    </source>
</evidence>
<keyword evidence="5" id="KW-1185">Reference proteome</keyword>
<evidence type="ECO:0000313" key="5">
    <source>
        <dbReference type="Proteomes" id="UP000481583"/>
    </source>
</evidence>
<dbReference type="Pfam" id="PF19803">
    <property type="entry name" value="DUF6286"/>
    <property type="match status" value="1"/>
</dbReference>
<feature type="transmembrane region" description="Helical" evidence="2">
    <location>
        <begin position="90"/>
        <end position="111"/>
    </location>
</feature>
<keyword evidence="2" id="KW-0472">Membrane</keyword>
<feature type="compositionally biased region" description="Basic and acidic residues" evidence="1">
    <location>
        <begin position="1"/>
        <end position="15"/>
    </location>
</feature>
<feature type="transmembrane region" description="Helical" evidence="2">
    <location>
        <begin position="44"/>
        <end position="63"/>
    </location>
</feature>
<feature type="domain" description="DUF6286" evidence="3">
    <location>
        <begin position="101"/>
        <end position="205"/>
    </location>
</feature>
<protein>
    <recommendedName>
        <fullName evidence="3">DUF6286 domain-containing protein</fullName>
    </recommendedName>
</protein>
<reference evidence="4 5" key="1">
    <citation type="submission" date="2020-02" db="EMBL/GenBank/DDBJ databases">
        <title>Whole-genome analyses of novel actinobacteria.</title>
        <authorList>
            <person name="Sahin N."/>
        </authorList>
    </citation>
    <scope>NUCLEOTIDE SEQUENCE [LARGE SCALE GENOMIC DNA]</scope>
    <source>
        <strain evidence="4 5">A7024</strain>
    </source>
</reference>
<comment type="caution">
    <text evidence="4">The sequence shown here is derived from an EMBL/GenBank/DDBJ whole genome shotgun (WGS) entry which is preliminary data.</text>
</comment>
<dbReference type="InterPro" id="IPR046253">
    <property type="entry name" value="DUF6286"/>
</dbReference>
<dbReference type="AlphaFoldDB" id="A0A6G4TYZ8"/>
<gene>
    <name evidence="4" type="ORF">G5C51_09940</name>
</gene>
<feature type="region of interest" description="Disordered" evidence="1">
    <location>
        <begin position="1"/>
        <end position="26"/>
    </location>
</feature>
<evidence type="ECO:0000256" key="2">
    <source>
        <dbReference type="SAM" id="Phobius"/>
    </source>
</evidence>
<dbReference type="RefSeq" id="WP_165235132.1">
    <property type="nucleotide sequence ID" value="NZ_JAAKZV010000029.1"/>
</dbReference>
<sequence>MSDDKTLVAPEKGDWEQAASSSGYEPGAQSVAERRFWAVRRVPAALVAGGGVLMAGVFLYDIVKVRAEQPGMAWRHRLADELAARPLDDVWVLLGGAAVLLLGAWLLHLACSPGLRGVLPMRRPGDDVRAGIDRATAAVVLRDRAMQISGVQAVRVAVGRRRVLARADAHFRDLDDVRADLDAVLGEGINELGLARRPALSVHVRRPAAKG</sequence>
<dbReference type="EMBL" id="JAAKZV010000029">
    <property type="protein sequence ID" value="NGN64221.1"/>
    <property type="molecule type" value="Genomic_DNA"/>
</dbReference>
<proteinExistence type="predicted"/>
<keyword evidence="2" id="KW-1133">Transmembrane helix</keyword>